<comment type="caution">
    <text evidence="1">The sequence shown here is derived from an EMBL/GenBank/DDBJ whole genome shotgun (WGS) entry which is preliminary data.</text>
</comment>
<evidence type="ECO:0000313" key="1">
    <source>
        <dbReference type="EMBL" id="KAJ8965667.1"/>
    </source>
</evidence>
<dbReference type="EMBL" id="JAPWTJ010002565">
    <property type="protein sequence ID" value="KAJ8965667.1"/>
    <property type="molecule type" value="Genomic_DNA"/>
</dbReference>
<dbReference type="Proteomes" id="UP001162164">
    <property type="component" value="Unassembled WGS sequence"/>
</dbReference>
<keyword evidence="2" id="KW-1185">Reference proteome</keyword>
<dbReference type="SUPFAM" id="SSF51445">
    <property type="entry name" value="(Trans)glycosidases"/>
    <property type="match status" value="1"/>
</dbReference>
<gene>
    <name evidence="1" type="ORF">NQ317_015555</name>
</gene>
<proteinExistence type="predicted"/>
<evidence type="ECO:0000313" key="2">
    <source>
        <dbReference type="Proteomes" id="UP001162164"/>
    </source>
</evidence>
<organism evidence="1 2">
    <name type="scientific">Molorchus minor</name>
    <dbReference type="NCBI Taxonomy" id="1323400"/>
    <lineage>
        <taxon>Eukaryota</taxon>
        <taxon>Metazoa</taxon>
        <taxon>Ecdysozoa</taxon>
        <taxon>Arthropoda</taxon>
        <taxon>Hexapoda</taxon>
        <taxon>Insecta</taxon>
        <taxon>Pterygota</taxon>
        <taxon>Neoptera</taxon>
        <taxon>Endopterygota</taxon>
        <taxon>Coleoptera</taxon>
        <taxon>Polyphaga</taxon>
        <taxon>Cucujiformia</taxon>
        <taxon>Chrysomeloidea</taxon>
        <taxon>Cerambycidae</taxon>
        <taxon>Lamiinae</taxon>
        <taxon>Monochamini</taxon>
        <taxon>Molorchus</taxon>
    </lineage>
</organism>
<sequence>MQKILIKFSNDHNLRVNWELGNGKHSGEVVKCNTQFLKNGVRPIDAITWHQYYINGRTVVGENFLDPEVFDLLKSQILQIRKITQPYNIWNKPIWLGETSSAYCGEPQYYQIHLSDWWMLVLYKNLLGLMWYCAYTACLPKVRLYSHCTKRNVIAGNPTSITVFGFNMGNSSANIRIEGLYPHEYELNTDKDALLTTVYAFEITAKDSLFSHMILLNGRLLKMSRNNTRCQNLVPKVISLRPFVTMLPLSSCFLVIPSPRVRACYL</sequence>
<dbReference type="PANTHER" id="PTHR46145">
    <property type="entry name" value="HEPARANASE"/>
    <property type="match status" value="1"/>
</dbReference>
<reference evidence="1" key="1">
    <citation type="journal article" date="2023" name="Insect Mol. Biol.">
        <title>Genome sequencing provides insights into the evolution of gene families encoding plant cell wall-degrading enzymes in longhorned beetles.</title>
        <authorList>
            <person name="Shin N.R."/>
            <person name="Okamura Y."/>
            <person name="Kirsch R."/>
            <person name="Pauchet Y."/>
        </authorList>
    </citation>
    <scope>NUCLEOTIDE SEQUENCE</scope>
    <source>
        <strain evidence="1">MMC_N1</strain>
    </source>
</reference>
<accession>A0ABQ9ITZ5</accession>
<name>A0ABQ9ITZ5_9CUCU</name>
<dbReference type="PANTHER" id="PTHR46145:SF4">
    <property type="entry name" value="HEPARANASE"/>
    <property type="match status" value="1"/>
</dbReference>
<protein>
    <submittedName>
        <fullName evidence="1">Uncharacterized protein</fullName>
    </submittedName>
</protein>
<dbReference type="Gene3D" id="3.20.20.80">
    <property type="entry name" value="Glycosidases"/>
    <property type="match status" value="1"/>
</dbReference>
<dbReference type="InterPro" id="IPR017853">
    <property type="entry name" value="GH"/>
</dbReference>